<keyword evidence="8" id="KW-0963">Cytoplasm</keyword>
<dbReference type="PANTHER" id="PTHR11963:SF23">
    <property type="entry name" value="CYTOSOL AMINOPEPTIDASE"/>
    <property type="match status" value="1"/>
</dbReference>
<dbReference type="PROSITE" id="PS00631">
    <property type="entry name" value="CYTOSOL_AP"/>
    <property type="match status" value="1"/>
</dbReference>
<comment type="catalytic activity">
    <reaction evidence="1 8">
        <text>Release of an N-terminal amino acid, Xaa-|-Yaa-, in which Xaa is preferably Leu, but may be other amino acids including Pro although not Arg or Lys, and Yaa may be Pro. Amino acid amides and methyl esters are also readily hydrolyzed, but rates on arylamides are exceedingly low.</text>
        <dbReference type="EC" id="3.4.11.1"/>
    </reaction>
</comment>
<dbReference type="SUPFAM" id="SSF52949">
    <property type="entry name" value="Macro domain-like"/>
    <property type="match status" value="1"/>
</dbReference>
<evidence type="ECO:0000256" key="8">
    <source>
        <dbReference type="HAMAP-Rule" id="MF_00181"/>
    </source>
</evidence>
<feature type="active site" evidence="8">
    <location>
        <position position="270"/>
    </location>
</feature>
<feature type="binding site" evidence="8">
    <location>
        <position position="263"/>
    </location>
    <ligand>
        <name>Mn(2+)</name>
        <dbReference type="ChEBI" id="CHEBI:29035"/>
        <label>1</label>
    </ligand>
</feature>
<evidence type="ECO:0000256" key="6">
    <source>
        <dbReference type="ARBA" id="ARBA00022801"/>
    </source>
</evidence>
<dbReference type="AlphaFoldDB" id="A0A1I2LLI4"/>
<feature type="binding site" evidence="8">
    <location>
        <position position="258"/>
    </location>
    <ligand>
        <name>Mn(2+)</name>
        <dbReference type="ChEBI" id="CHEBI:29035"/>
        <label>2</label>
    </ligand>
</feature>
<dbReference type="Pfam" id="PF00883">
    <property type="entry name" value="Peptidase_M17"/>
    <property type="match status" value="1"/>
</dbReference>
<evidence type="ECO:0000259" key="9">
    <source>
        <dbReference type="PROSITE" id="PS00631"/>
    </source>
</evidence>
<accession>A0A1I2LLI4</accession>
<feature type="binding site" evidence="8">
    <location>
        <position position="342"/>
    </location>
    <ligand>
        <name>Mn(2+)</name>
        <dbReference type="ChEBI" id="CHEBI:29035"/>
        <label>2</label>
    </ligand>
</feature>
<dbReference type="HAMAP" id="MF_00181">
    <property type="entry name" value="Cytosol_peptidase_M17"/>
    <property type="match status" value="1"/>
</dbReference>
<dbReference type="PRINTS" id="PR00481">
    <property type="entry name" value="LAMNOPPTDASE"/>
</dbReference>
<dbReference type="InterPro" id="IPR008283">
    <property type="entry name" value="Peptidase_M17_N"/>
</dbReference>
<feature type="domain" description="Cytosol aminopeptidase" evidence="9">
    <location>
        <begin position="338"/>
        <end position="345"/>
    </location>
</feature>
<feature type="binding site" evidence="8">
    <location>
        <position position="263"/>
    </location>
    <ligand>
        <name>Mn(2+)</name>
        <dbReference type="ChEBI" id="CHEBI:29035"/>
        <label>2</label>
    </ligand>
</feature>
<feature type="binding site" evidence="8">
    <location>
        <position position="342"/>
    </location>
    <ligand>
        <name>Mn(2+)</name>
        <dbReference type="ChEBI" id="CHEBI:29035"/>
        <label>1</label>
    </ligand>
</feature>
<evidence type="ECO:0000256" key="4">
    <source>
        <dbReference type="ARBA" id="ARBA00022438"/>
    </source>
</evidence>
<keyword evidence="8" id="KW-0464">Manganese</keyword>
<dbReference type="eggNOG" id="COG0260">
    <property type="taxonomic scope" value="Bacteria"/>
</dbReference>
<evidence type="ECO:0000256" key="3">
    <source>
        <dbReference type="ARBA" id="ARBA00009528"/>
    </source>
</evidence>
<evidence type="ECO:0000256" key="5">
    <source>
        <dbReference type="ARBA" id="ARBA00022670"/>
    </source>
</evidence>
<dbReference type="GO" id="GO:0006508">
    <property type="term" value="P:proteolysis"/>
    <property type="evidence" value="ECO:0007669"/>
    <property type="project" value="UniProtKB-KW"/>
</dbReference>
<name>A0A1I2LLI4_9CLOT</name>
<dbReference type="NCBIfam" id="NF002073">
    <property type="entry name" value="PRK00913.1-2"/>
    <property type="match status" value="1"/>
</dbReference>
<dbReference type="PANTHER" id="PTHR11963">
    <property type="entry name" value="LEUCINE AMINOPEPTIDASE-RELATED"/>
    <property type="match status" value="1"/>
</dbReference>
<evidence type="ECO:0000256" key="7">
    <source>
        <dbReference type="ARBA" id="ARBA00049972"/>
    </source>
</evidence>
<comment type="similarity">
    <text evidence="3 8">Belongs to the peptidase M17 family.</text>
</comment>
<dbReference type="EC" id="3.4.11.10" evidence="8"/>
<dbReference type="Proteomes" id="UP000182135">
    <property type="component" value="Unassembled WGS sequence"/>
</dbReference>
<dbReference type="Pfam" id="PF02789">
    <property type="entry name" value="Peptidase_M17_N"/>
    <property type="match status" value="1"/>
</dbReference>
<dbReference type="CDD" id="cd00433">
    <property type="entry name" value="Peptidase_M17"/>
    <property type="match status" value="1"/>
</dbReference>
<keyword evidence="11" id="KW-1185">Reference proteome</keyword>
<dbReference type="GO" id="GO:0005737">
    <property type="term" value="C:cytoplasm"/>
    <property type="evidence" value="ECO:0007669"/>
    <property type="project" value="UniProtKB-SubCell"/>
</dbReference>
<keyword evidence="6 8" id="KW-0378">Hydrolase</keyword>
<comment type="catalytic activity">
    <reaction evidence="2 8">
        <text>Release of an N-terminal amino acid, preferentially leucine, but not glutamic or aspartic acids.</text>
        <dbReference type="EC" id="3.4.11.10"/>
    </reaction>
</comment>
<feature type="active site" evidence="8">
    <location>
        <position position="344"/>
    </location>
</feature>
<comment type="cofactor">
    <cofactor evidence="8">
        <name>Mn(2+)</name>
        <dbReference type="ChEBI" id="CHEBI:29035"/>
    </cofactor>
    <text evidence="8">Binds 2 manganese ions per subunit.</text>
</comment>
<dbReference type="InterPro" id="IPR043472">
    <property type="entry name" value="Macro_dom-like"/>
</dbReference>
<dbReference type="Gene3D" id="3.40.220.10">
    <property type="entry name" value="Leucine Aminopeptidase, subunit E, domain 1"/>
    <property type="match status" value="1"/>
</dbReference>
<dbReference type="GeneID" id="90546293"/>
<organism evidence="10 11">
    <name type="scientific">Clostridium cadaveris</name>
    <dbReference type="NCBI Taxonomy" id="1529"/>
    <lineage>
        <taxon>Bacteria</taxon>
        <taxon>Bacillati</taxon>
        <taxon>Bacillota</taxon>
        <taxon>Clostridia</taxon>
        <taxon>Eubacteriales</taxon>
        <taxon>Clostridiaceae</taxon>
        <taxon>Clostridium</taxon>
    </lineage>
</organism>
<reference evidence="10 11" key="1">
    <citation type="submission" date="2016-10" db="EMBL/GenBank/DDBJ databases">
        <authorList>
            <person name="de Groot N.N."/>
        </authorList>
    </citation>
    <scope>NUCLEOTIDE SEQUENCE [LARGE SCALE GENOMIC DNA]</scope>
    <source>
        <strain evidence="10 11">NLAE-zl-G419</strain>
    </source>
</reference>
<keyword evidence="5 8" id="KW-0645">Protease</keyword>
<dbReference type="EC" id="3.4.11.1" evidence="8"/>
<dbReference type="EMBL" id="FOOE01000011">
    <property type="protein sequence ID" value="SFF80382.1"/>
    <property type="molecule type" value="Genomic_DNA"/>
</dbReference>
<gene>
    <name evidence="8" type="primary">pepA</name>
    <name evidence="10" type="ORF">SAMN04487885_1114</name>
</gene>
<dbReference type="GO" id="GO:0030145">
    <property type="term" value="F:manganese ion binding"/>
    <property type="evidence" value="ECO:0007669"/>
    <property type="project" value="UniProtKB-UniRule"/>
</dbReference>
<evidence type="ECO:0000256" key="2">
    <source>
        <dbReference type="ARBA" id="ARBA00000967"/>
    </source>
</evidence>
<evidence type="ECO:0000313" key="11">
    <source>
        <dbReference type="Proteomes" id="UP000182135"/>
    </source>
</evidence>
<dbReference type="InterPro" id="IPR000819">
    <property type="entry name" value="Peptidase_M17_C"/>
</dbReference>
<dbReference type="OrthoDB" id="9809354at2"/>
<keyword evidence="4 8" id="KW-0031">Aminopeptidase</keyword>
<comment type="function">
    <text evidence="7 8">Presumably involved in the processing and regular turnover of intracellular proteins. Catalyzes the removal of unsubstituted N-terminal amino acids from various peptides.</text>
</comment>
<feature type="binding site" evidence="8">
    <location>
        <position position="340"/>
    </location>
    <ligand>
        <name>Mn(2+)</name>
        <dbReference type="ChEBI" id="CHEBI:29035"/>
        <label>1</label>
    </ligand>
</feature>
<dbReference type="SUPFAM" id="SSF53187">
    <property type="entry name" value="Zn-dependent exopeptidases"/>
    <property type="match status" value="1"/>
</dbReference>
<dbReference type="NCBIfam" id="NF002074">
    <property type="entry name" value="PRK00913.1-4"/>
    <property type="match status" value="1"/>
</dbReference>
<comment type="subcellular location">
    <subcellularLocation>
        <location evidence="8">Cytoplasm</location>
    </subcellularLocation>
</comment>
<evidence type="ECO:0000313" key="10">
    <source>
        <dbReference type="EMBL" id="SFF80382.1"/>
    </source>
</evidence>
<dbReference type="STRING" id="1529.SAMN04487885_1114"/>
<dbReference type="InterPro" id="IPR011356">
    <property type="entry name" value="Leucine_aapep/pepB"/>
</dbReference>
<protein>
    <recommendedName>
        <fullName evidence="8">Probable cytosol aminopeptidase</fullName>
        <ecNumber evidence="8">3.4.11.1</ecNumber>
    </recommendedName>
    <alternativeName>
        <fullName evidence="8">Leucine aminopeptidase</fullName>
        <shortName evidence="8">LAP</shortName>
        <ecNumber evidence="8">3.4.11.10</ecNumber>
    </alternativeName>
    <alternativeName>
        <fullName evidence="8">Leucyl aminopeptidase</fullName>
    </alternativeName>
</protein>
<feature type="binding site" evidence="8">
    <location>
        <position position="281"/>
    </location>
    <ligand>
        <name>Mn(2+)</name>
        <dbReference type="ChEBI" id="CHEBI:29035"/>
        <label>2</label>
    </ligand>
</feature>
<keyword evidence="8" id="KW-0479">Metal-binding</keyword>
<proteinExistence type="inferred from homology"/>
<sequence>MEFKLNDNGCSSAECVIVPVFENQELCVSCEGIKKMINSVRNSEAFKAVKGDIYHFTNISEETIKHILLVGLGKNEEITSEDVRKIFSKVVKKARELKIASASVKFFTTDGLCKKGTIKAIAEGMALADYSFDKYKTNKSEITLKEVSIVDINDEDKEILESALKEGLSLIKSTVFARDLVNEPANTIYPETLAERCIDAGKAYGFEIEVLDENQIRELGMEAFLAVGMSAFNKPRFIIMRYFGNKEDKENILGLVGKGLTYDAGGYSLKPTQGMVDMKSDMGGAAAVIGAMCSIAEMKLKKNVVAVVAACENLISNDAYKPGDIISSMAGKTIEVVNTDAEGRLTLADAVYYITSRENVNKVIDVATLTGAVLGALGTLTTGVITNDEAFYNDLLSAGKRSGEKFWQLPAFEEYKELLKSKVADYKNSGGRFAGTITAGLFIGEFLYKPMPWLHLDIAGTSFVDGAKDYLTAGGTAAPLRTLYYLVREN</sequence>
<dbReference type="InterPro" id="IPR023042">
    <property type="entry name" value="Peptidase_M17_leu_NH2_pept"/>
</dbReference>
<dbReference type="Gene3D" id="3.40.630.10">
    <property type="entry name" value="Zn peptidases"/>
    <property type="match status" value="1"/>
</dbReference>
<evidence type="ECO:0000256" key="1">
    <source>
        <dbReference type="ARBA" id="ARBA00000135"/>
    </source>
</evidence>
<dbReference type="GO" id="GO:0070006">
    <property type="term" value="F:metalloaminopeptidase activity"/>
    <property type="evidence" value="ECO:0007669"/>
    <property type="project" value="InterPro"/>
</dbReference>
<dbReference type="RefSeq" id="WP_027638506.1">
    <property type="nucleotide sequence ID" value="NZ_CABMJC010000005.1"/>
</dbReference>
<dbReference type="NCBIfam" id="NF002083">
    <property type="entry name" value="PRK00913.3-5"/>
    <property type="match status" value="1"/>
</dbReference>